<comment type="caution">
    <text evidence="2">The sequence shown here is derived from an EMBL/GenBank/DDBJ whole genome shotgun (WGS) entry which is preliminary data.</text>
</comment>
<evidence type="ECO:0000256" key="1">
    <source>
        <dbReference type="SAM" id="MobiDB-lite"/>
    </source>
</evidence>
<dbReference type="EMBL" id="BGZL01000010">
    <property type="protein sequence ID" value="GBQ02344.1"/>
    <property type="molecule type" value="Genomic_DNA"/>
</dbReference>
<proteinExistence type="predicted"/>
<sequence>MASTPADRSNCCAEPIGGVAWQSIESVVPAADAGLMARHMSARAAAPAIDRRKCAELGLMTVLLGLRVYVGGNVRRIPAEHVACMTALSGCDVQSRAAPPAAGPRHGGARGASPVGHGLSRTCPGPVRDPSGFNGRDERMTSG</sequence>
<feature type="region of interest" description="Disordered" evidence="1">
    <location>
        <begin position="95"/>
        <end position="143"/>
    </location>
</feature>
<protein>
    <submittedName>
        <fullName evidence="2">Uncharacterized protein</fullName>
    </submittedName>
</protein>
<dbReference type="Proteomes" id="UP000265354">
    <property type="component" value="Unassembled WGS sequence"/>
</dbReference>
<evidence type="ECO:0000313" key="2">
    <source>
        <dbReference type="EMBL" id="GBQ02344.1"/>
    </source>
</evidence>
<evidence type="ECO:0000313" key="3">
    <source>
        <dbReference type="Proteomes" id="UP000265354"/>
    </source>
</evidence>
<reference evidence="2 3" key="1">
    <citation type="submission" date="2018-07" db="EMBL/GenBank/DDBJ databases">
        <title>Whole Genome Shotgun Sequence of Streptomyces spongiicola strain 531S.</title>
        <authorList>
            <person name="Dohra H."/>
            <person name="Kodani S."/>
        </authorList>
    </citation>
    <scope>NUCLEOTIDE SEQUENCE [LARGE SCALE GENOMIC DNA]</scope>
    <source>
        <strain evidence="2 3">531S</strain>
    </source>
</reference>
<gene>
    <name evidence="2" type="ORF">SSP531S_38030</name>
</gene>
<organism evidence="2 3">
    <name type="scientific">Streptomyces spongiicola</name>
    <dbReference type="NCBI Taxonomy" id="1690221"/>
    <lineage>
        <taxon>Bacteria</taxon>
        <taxon>Bacillati</taxon>
        <taxon>Actinomycetota</taxon>
        <taxon>Actinomycetes</taxon>
        <taxon>Kitasatosporales</taxon>
        <taxon>Streptomycetaceae</taxon>
        <taxon>Streptomyces</taxon>
    </lineage>
</organism>
<accession>A0A388T253</accession>
<dbReference type="AlphaFoldDB" id="A0A388T253"/>
<name>A0A388T253_9ACTN</name>